<dbReference type="PANTHER" id="PTHR43861">
    <property type="entry name" value="TRANS-ACONITATE 2-METHYLTRANSFERASE-RELATED"/>
    <property type="match status" value="1"/>
</dbReference>
<evidence type="ECO:0000313" key="2">
    <source>
        <dbReference type="Proteomes" id="UP000009047"/>
    </source>
</evidence>
<accession>E1QIY4</accession>
<dbReference type="Gene3D" id="3.40.50.150">
    <property type="entry name" value="Vaccinia Virus protein VP39"/>
    <property type="match status" value="1"/>
</dbReference>
<name>E1QIY4_DESB2</name>
<dbReference type="GO" id="GO:0032259">
    <property type="term" value="P:methylation"/>
    <property type="evidence" value="ECO:0007669"/>
    <property type="project" value="UniProtKB-KW"/>
</dbReference>
<sequence length="302" mass="33075">MRATDAAERACPTCGKRHGRLFAKERINPDLVGSFTYASRKTPEFMRHRLVRCLYCDTVYAPSPPPERVLSRAYASADYDSWEEAECAAADYARVIAPLLKGLPALGGAVEIGAGNGAFLPHLRRAGFQAVLGVEPSRKAIEAASAQARPLLREGVFTPETLAENRPALICSFMTLEHLPDPRGFVQAAHDALVPGGLLALVTHDWKAALNRLLGLRSPIIDIEHLQLFTARALQRLLRDRGFEDIQTAAFSNRYPLRYWLRLSPLPAGVRRALTGPLGRLGLLTLPLSLPVGNVMATGRKK</sequence>
<dbReference type="AlphaFoldDB" id="E1QIY4"/>
<dbReference type="SUPFAM" id="SSF53335">
    <property type="entry name" value="S-adenosyl-L-methionine-dependent methyltransferases"/>
    <property type="match status" value="1"/>
</dbReference>
<dbReference type="GO" id="GO:0008168">
    <property type="term" value="F:methyltransferase activity"/>
    <property type="evidence" value="ECO:0007669"/>
    <property type="project" value="UniProtKB-KW"/>
</dbReference>
<dbReference type="Proteomes" id="UP000009047">
    <property type="component" value="Chromosome"/>
</dbReference>
<dbReference type="OrthoDB" id="7342932at2"/>
<evidence type="ECO:0000313" key="1">
    <source>
        <dbReference type="EMBL" id="ADK85527.1"/>
    </source>
</evidence>
<dbReference type="CDD" id="cd02440">
    <property type="entry name" value="AdoMet_MTases"/>
    <property type="match status" value="1"/>
</dbReference>
<dbReference type="Pfam" id="PF13489">
    <property type="entry name" value="Methyltransf_23"/>
    <property type="match status" value="1"/>
</dbReference>
<organism evidence="1 2">
    <name type="scientific">Desulfarculus baarsii (strain ATCC 33931 / DSM 2075 / LMG 7858 / VKM B-1802 / 2st14)</name>
    <dbReference type="NCBI Taxonomy" id="644282"/>
    <lineage>
        <taxon>Bacteria</taxon>
        <taxon>Pseudomonadati</taxon>
        <taxon>Thermodesulfobacteriota</taxon>
        <taxon>Desulfarculia</taxon>
        <taxon>Desulfarculales</taxon>
        <taxon>Desulfarculaceae</taxon>
        <taxon>Desulfarculus</taxon>
    </lineage>
</organism>
<dbReference type="EMBL" id="CP002085">
    <property type="protein sequence ID" value="ADK85527.1"/>
    <property type="molecule type" value="Genomic_DNA"/>
</dbReference>
<protein>
    <submittedName>
        <fullName evidence="1">Methyltransferase type 12</fullName>
    </submittedName>
</protein>
<keyword evidence="1" id="KW-0808">Transferase</keyword>
<dbReference type="eggNOG" id="COG2227">
    <property type="taxonomic scope" value="Bacteria"/>
</dbReference>
<dbReference type="RefSeq" id="WP_013258968.1">
    <property type="nucleotide sequence ID" value="NC_014365.1"/>
</dbReference>
<proteinExistence type="predicted"/>
<dbReference type="HOGENOM" id="CLU_920475_0_0_7"/>
<dbReference type="InterPro" id="IPR029063">
    <property type="entry name" value="SAM-dependent_MTases_sf"/>
</dbReference>
<gene>
    <name evidence="1" type="ordered locus">Deba_2163</name>
</gene>
<dbReference type="KEGG" id="dbr:Deba_2163"/>
<reference evidence="1 2" key="1">
    <citation type="journal article" date="2010" name="Stand. Genomic Sci.">
        <title>Complete genome sequence of Desulfarculus baarsii type strain (2st14).</title>
        <authorList>
            <person name="Sun H."/>
            <person name="Spring S."/>
            <person name="Lapidus A."/>
            <person name="Davenport K."/>
            <person name="Del Rio T.G."/>
            <person name="Tice H."/>
            <person name="Nolan M."/>
            <person name="Copeland A."/>
            <person name="Cheng J.F."/>
            <person name="Lucas S."/>
            <person name="Tapia R."/>
            <person name="Goodwin L."/>
            <person name="Pitluck S."/>
            <person name="Ivanova N."/>
            <person name="Pagani I."/>
            <person name="Mavromatis K."/>
            <person name="Ovchinnikova G."/>
            <person name="Pati A."/>
            <person name="Chen A."/>
            <person name="Palaniappan K."/>
            <person name="Hauser L."/>
            <person name="Chang Y.J."/>
            <person name="Jeffries C.D."/>
            <person name="Detter J.C."/>
            <person name="Han C."/>
            <person name="Rohde M."/>
            <person name="Brambilla E."/>
            <person name="Goker M."/>
            <person name="Woyke T."/>
            <person name="Bristow J."/>
            <person name="Eisen J.A."/>
            <person name="Markowitz V."/>
            <person name="Hugenholtz P."/>
            <person name="Kyrpides N.C."/>
            <person name="Klenk H.P."/>
            <person name="Land M."/>
        </authorList>
    </citation>
    <scope>NUCLEOTIDE SEQUENCE [LARGE SCALE GENOMIC DNA]</scope>
    <source>
        <strain evidence="2">ATCC 33931 / DSM 2075 / LMG 7858 / VKM B-1802 / 2st14</strain>
    </source>
</reference>
<keyword evidence="1" id="KW-0489">Methyltransferase</keyword>
<keyword evidence="2" id="KW-1185">Reference proteome</keyword>
<dbReference type="STRING" id="644282.Deba_2163"/>